<dbReference type="PANTHER" id="PTHR22754:SF32">
    <property type="entry name" value="DISCO-INTERACTING PROTEIN 2"/>
    <property type="match status" value="1"/>
</dbReference>
<evidence type="ECO:0000313" key="4">
    <source>
        <dbReference type="Proteomes" id="UP000440096"/>
    </source>
</evidence>
<evidence type="ECO:0000313" key="3">
    <source>
        <dbReference type="EMBL" id="MTD58241.1"/>
    </source>
</evidence>
<dbReference type="Proteomes" id="UP000440096">
    <property type="component" value="Unassembled WGS sequence"/>
</dbReference>
<reference evidence="3 4" key="1">
    <citation type="submission" date="2019-11" db="EMBL/GenBank/DDBJ databases">
        <title>Draft genome of Amycolatopsis RM579.</title>
        <authorList>
            <person name="Duangmal K."/>
            <person name="Mingma R."/>
        </authorList>
    </citation>
    <scope>NUCLEOTIDE SEQUENCE [LARGE SCALE GENOMIC DNA]</scope>
    <source>
        <strain evidence="3 4">RM579</strain>
    </source>
</reference>
<dbReference type="GO" id="GO:0070566">
    <property type="term" value="F:adenylyltransferase activity"/>
    <property type="evidence" value="ECO:0007669"/>
    <property type="project" value="TreeGrafter"/>
</dbReference>
<dbReference type="Pfam" id="PF00501">
    <property type="entry name" value="AMP-binding"/>
    <property type="match status" value="1"/>
</dbReference>
<name>A0A6N7Z8R7_9PSEU</name>
<comment type="similarity">
    <text evidence="1">Belongs to the ATP-dependent AMP-binding enzyme family.</text>
</comment>
<dbReference type="InterPro" id="IPR045851">
    <property type="entry name" value="AMP-bd_C_sf"/>
</dbReference>
<sequence length="529" mass="56353">MKQTVPGRFDEAADRHPDQVISLPGEQETLTYAQLRDSSRRMAAGLAAAGAVMGDAIGVLAPNSAAFLQGVLAAGRLGAAACPLPLPMGMRDLDGYLRRTQAIVDRARMTHLVTVPKLHAVTDRLTGVRAFDAADLARHELAPLPGATENHTAILQFTSGSTAAPKGVVLTHANVLSCADSITAAIKITDADAWGSWLPLFHDMGLFGTLTGLFNGIPVTVWSPVTFVKSPAGWLGQFLATGATICAMPNFGYDYLLATVPEDRELDMAHWRVAFNGAESISVRSLRAFIDRFAGAGFRPEAMTPAYGLAEATLVATLPPLDREPVCEWVDRAVLAATGKALPRAEGPGARGIVGLGHAVPGMCVRIGGGRPDGEVGEIEVTGPAVTSGYLGRPDGPFTQDGWLRTGDLGYLRDGQLFFTGRSKEMITVRGENVYPLDVEAIAQLVPGVYKGRCVAFVDDERIIVCAETALRDAGERQRLTDDIAGRCSVELGLSGLDVKLVPARTIPRTTSGKLQRLGMRERYKREST</sequence>
<dbReference type="Gene3D" id="3.40.50.12780">
    <property type="entry name" value="N-terminal domain of ligase-like"/>
    <property type="match status" value="1"/>
</dbReference>
<dbReference type="InterPro" id="IPR000873">
    <property type="entry name" value="AMP-dep_synth/lig_dom"/>
</dbReference>
<comment type="caution">
    <text evidence="3">The sequence shown here is derived from an EMBL/GenBank/DDBJ whole genome shotgun (WGS) entry which is preliminary data.</text>
</comment>
<dbReference type="RefSeq" id="WP_312868804.1">
    <property type="nucleotide sequence ID" value="NZ_WMBA01000063.1"/>
</dbReference>
<dbReference type="AlphaFoldDB" id="A0A6N7Z8R7"/>
<proteinExistence type="inferred from homology"/>
<feature type="domain" description="AMP-dependent synthetase/ligase" evidence="2">
    <location>
        <begin position="9"/>
        <end position="391"/>
    </location>
</feature>
<keyword evidence="4" id="KW-1185">Reference proteome</keyword>
<accession>A0A6N7Z8R7</accession>
<dbReference type="PANTHER" id="PTHR22754">
    <property type="entry name" value="DISCO-INTERACTING PROTEIN 2 DIP2 -RELATED"/>
    <property type="match status" value="1"/>
</dbReference>
<dbReference type="SUPFAM" id="SSF56801">
    <property type="entry name" value="Acetyl-CoA synthetase-like"/>
    <property type="match status" value="1"/>
</dbReference>
<evidence type="ECO:0000259" key="2">
    <source>
        <dbReference type="Pfam" id="PF00501"/>
    </source>
</evidence>
<dbReference type="Gene3D" id="3.30.300.30">
    <property type="match status" value="1"/>
</dbReference>
<dbReference type="InterPro" id="IPR042099">
    <property type="entry name" value="ANL_N_sf"/>
</dbReference>
<gene>
    <name evidence="3" type="ORF">GKO32_30315</name>
</gene>
<dbReference type="GO" id="GO:0005886">
    <property type="term" value="C:plasma membrane"/>
    <property type="evidence" value="ECO:0007669"/>
    <property type="project" value="TreeGrafter"/>
</dbReference>
<dbReference type="GO" id="GO:0006633">
    <property type="term" value="P:fatty acid biosynthetic process"/>
    <property type="evidence" value="ECO:0007669"/>
    <property type="project" value="TreeGrafter"/>
</dbReference>
<protein>
    <submittedName>
        <fullName evidence="3">AMP-binding protein</fullName>
    </submittedName>
</protein>
<evidence type="ECO:0000256" key="1">
    <source>
        <dbReference type="ARBA" id="ARBA00006432"/>
    </source>
</evidence>
<organism evidence="3 4">
    <name type="scientific">Amycolatopsis pithecellobii</name>
    <dbReference type="NCBI Taxonomy" id="664692"/>
    <lineage>
        <taxon>Bacteria</taxon>
        <taxon>Bacillati</taxon>
        <taxon>Actinomycetota</taxon>
        <taxon>Actinomycetes</taxon>
        <taxon>Pseudonocardiales</taxon>
        <taxon>Pseudonocardiaceae</taxon>
        <taxon>Amycolatopsis</taxon>
    </lineage>
</organism>
<dbReference type="EMBL" id="WMBA01000063">
    <property type="protein sequence ID" value="MTD58241.1"/>
    <property type="molecule type" value="Genomic_DNA"/>
</dbReference>